<dbReference type="PANTHER" id="PTHR47326">
    <property type="entry name" value="TRANSPOSABLE ELEMENT TC3 TRANSPOSASE-LIKE PROTEIN"/>
    <property type="match status" value="1"/>
</dbReference>
<feature type="compositionally biased region" description="Polar residues" evidence="1">
    <location>
        <begin position="100"/>
        <end position="110"/>
    </location>
</feature>
<accession>A0A151XG73</accession>
<dbReference type="AlphaFoldDB" id="A0A151XG73"/>
<dbReference type="STRING" id="64791.A0A151XG73"/>
<dbReference type="Proteomes" id="UP000075809">
    <property type="component" value="Unassembled WGS sequence"/>
</dbReference>
<protein>
    <recommendedName>
        <fullName evidence="4">Transposable element Tc3 transposase</fullName>
    </recommendedName>
</protein>
<proteinExistence type="predicted"/>
<feature type="region of interest" description="Disordered" evidence="1">
    <location>
        <begin position="96"/>
        <end position="118"/>
    </location>
</feature>
<evidence type="ECO:0000256" key="1">
    <source>
        <dbReference type="SAM" id="MobiDB-lite"/>
    </source>
</evidence>
<feature type="compositionally biased region" description="Basic and acidic residues" evidence="1">
    <location>
        <begin position="1"/>
        <end position="11"/>
    </location>
</feature>
<evidence type="ECO:0008006" key="4">
    <source>
        <dbReference type="Google" id="ProtNLM"/>
    </source>
</evidence>
<sequence length="401" mass="45245">NHLDEDGRSPRESAAITRATRTRGAGVTKRRQLGNLISYESSCHWLRKSNDLFRSTSDNLTKILILCFIVCHATPARDGGGPTLLGGVKEVGGVGHPRASTLTPRVSESSVCPPGSLRSHIRQSAEPFRSLSLSTNEGCPARPSGCLAFLRVIIELEDSSSERNVEAVFTEATIVRSFLLSSCTENMSISYFLGCLAKRNIPFLFVSEASNDFSPLWMRHWAHQNPRSVREYKFQQEFSVNVWLGIWNDVLVGPFFLPARLNGDRFLNFLENEFSDYLENIPLQQRTEMWFQLDGCPAHYSRVARTWLDRKFPQRWIGRGGAVHWATRSPDLTPLDFYAWGTLKQEVYSSPIQSEQHLRNRIVAAANRISQEQCLAATRAVFDRCNACIAARGAHFEQNLH</sequence>
<feature type="non-terminal residue" evidence="2">
    <location>
        <position position="1"/>
    </location>
</feature>
<evidence type="ECO:0000313" key="3">
    <source>
        <dbReference type="Proteomes" id="UP000075809"/>
    </source>
</evidence>
<feature type="compositionally biased region" description="Low complexity" evidence="1">
    <location>
        <begin position="14"/>
        <end position="27"/>
    </location>
</feature>
<organism evidence="2 3">
    <name type="scientific">Mycetomoellerius zeteki</name>
    <dbReference type="NCBI Taxonomy" id="64791"/>
    <lineage>
        <taxon>Eukaryota</taxon>
        <taxon>Metazoa</taxon>
        <taxon>Ecdysozoa</taxon>
        <taxon>Arthropoda</taxon>
        <taxon>Hexapoda</taxon>
        <taxon>Insecta</taxon>
        <taxon>Pterygota</taxon>
        <taxon>Neoptera</taxon>
        <taxon>Endopterygota</taxon>
        <taxon>Hymenoptera</taxon>
        <taxon>Apocrita</taxon>
        <taxon>Aculeata</taxon>
        <taxon>Formicoidea</taxon>
        <taxon>Formicidae</taxon>
        <taxon>Myrmicinae</taxon>
        <taxon>Mycetomoellerius</taxon>
    </lineage>
</organism>
<feature type="region of interest" description="Disordered" evidence="1">
    <location>
        <begin position="1"/>
        <end position="27"/>
    </location>
</feature>
<name>A0A151XG73_9HYME</name>
<dbReference type="PANTHER" id="PTHR47326:SF1">
    <property type="entry name" value="HTH PSQ-TYPE DOMAIN-CONTAINING PROTEIN"/>
    <property type="match status" value="1"/>
</dbReference>
<gene>
    <name evidence="2" type="ORF">ALC60_01555</name>
</gene>
<dbReference type="GO" id="GO:0003676">
    <property type="term" value="F:nucleic acid binding"/>
    <property type="evidence" value="ECO:0007669"/>
    <property type="project" value="InterPro"/>
</dbReference>
<dbReference type="Gene3D" id="3.30.420.10">
    <property type="entry name" value="Ribonuclease H-like superfamily/Ribonuclease H"/>
    <property type="match status" value="1"/>
</dbReference>
<dbReference type="InterPro" id="IPR036397">
    <property type="entry name" value="RNaseH_sf"/>
</dbReference>
<reference evidence="2 3" key="1">
    <citation type="submission" date="2015-09" db="EMBL/GenBank/DDBJ databases">
        <title>Trachymyrmex zeteki WGS genome.</title>
        <authorList>
            <person name="Nygaard S."/>
            <person name="Hu H."/>
            <person name="Boomsma J."/>
            <person name="Zhang G."/>
        </authorList>
    </citation>
    <scope>NUCLEOTIDE SEQUENCE [LARGE SCALE GENOMIC DNA]</scope>
    <source>
        <strain evidence="2">Tzet28-1</strain>
        <tissue evidence="2">Whole body</tissue>
    </source>
</reference>
<dbReference type="EMBL" id="KQ982173">
    <property type="protein sequence ID" value="KYQ59383.1"/>
    <property type="molecule type" value="Genomic_DNA"/>
</dbReference>
<keyword evidence="3" id="KW-1185">Reference proteome</keyword>
<evidence type="ECO:0000313" key="2">
    <source>
        <dbReference type="EMBL" id="KYQ59383.1"/>
    </source>
</evidence>